<name>A0A5A9N5F5_9TELE</name>
<proteinExistence type="inferred from homology"/>
<evidence type="ECO:0000256" key="2">
    <source>
        <dbReference type="ARBA" id="ARBA00007696"/>
    </source>
</evidence>
<keyword evidence="4" id="KW-0539">Nucleus</keyword>
<comment type="caution">
    <text evidence="6">The sequence shown here is derived from an EMBL/GenBank/DDBJ whole genome shotgun (WGS) entry which is preliminary data.</text>
</comment>
<evidence type="ECO:0000256" key="4">
    <source>
        <dbReference type="ARBA" id="ARBA00023242"/>
    </source>
</evidence>
<evidence type="ECO:0000256" key="5">
    <source>
        <dbReference type="SAM" id="MobiDB-lite"/>
    </source>
</evidence>
<evidence type="ECO:0000313" key="6">
    <source>
        <dbReference type="EMBL" id="KAA0704199.1"/>
    </source>
</evidence>
<accession>A0A5A9N5F5</accession>
<keyword evidence="7" id="KW-1185">Reference proteome</keyword>
<sequence length="167" mass="18424">MLSLKVNGGNGAGSEGRGKISINLRRMRNMEGAVRIRLQCKRTEGCDVGKWRQDINTDAPLTADFGKGAAFIMTIMLMHLDLSYMANNDAEVTEPKRRSERLVNKPLPAKAEPKAKKAPAKPKKTKEPKEAKEEEKKKEEVPAENGETKAEDEASATEDGDKKEDGE</sequence>
<dbReference type="Pfam" id="PF01101">
    <property type="entry name" value="HMG14_17"/>
    <property type="match status" value="1"/>
</dbReference>
<comment type="similarity">
    <text evidence="2">Belongs to the HMGN family.</text>
</comment>
<comment type="subcellular location">
    <subcellularLocation>
        <location evidence="1">Nucleus</location>
    </subcellularLocation>
</comment>
<dbReference type="EMBL" id="SOYY01000023">
    <property type="protein sequence ID" value="KAA0704199.1"/>
    <property type="molecule type" value="Genomic_DNA"/>
</dbReference>
<dbReference type="AlphaFoldDB" id="A0A5A9N5F5"/>
<protein>
    <submittedName>
        <fullName evidence="6">Uncharacterized protein</fullName>
    </submittedName>
</protein>
<dbReference type="GO" id="GO:0005634">
    <property type="term" value="C:nucleus"/>
    <property type="evidence" value="ECO:0007669"/>
    <property type="project" value="UniProtKB-SubCell"/>
</dbReference>
<gene>
    <name evidence="6" type="ORF">E1301_Tti000160</name>
</gene>
<dbReference type="GO" id="GO:0031492">
    <property type="term" value="F:nucleosomal DNA binding"/>
    <property type="evidence" value="ECO:0007669"/>
    <property type="project" value="InterPro"/>
</dbReference>
<dbReference type="PRINTS" id="PR00925">
    <property type="entry name" value="NONHISHMG17"/>
</dbReference>
<dbReference type="InterPro" id="IPR000079">
    <property type="entry name" value="HMGN_fam"/>
</dbReference>
<dbReference type="GO" id="GO:0000785">
    <property type="term" value="C:chromatin"/>
    <property type="evidence" value="ECO:0007669"/>
    <property type="project" value="InterPro"/>
</dbReference>
<keyword evidence="3" id="KW-0238">DNA-binding</keyword>
<evidence type="ECO:0000256" key="1">
    <source>
        <dbReference type="ARBA" id="ARBA00004123"/>
    </source>
</evidence>
<dbReference type="SMART" id="SM00527">
    <property type="entry name" value="HMG17"/>
    <property type="match status" value="1"/>
</dbReference>
<evidence type="ECO:0000256" key="3">
    <source>
        <dbReference type="ARBA" id="ARBA00023125"/>
    </source>
</evidence>
<dbReference type="Proteomes" id="UP000324632">
    <property type="component" value="Chromosome 23"/>
</dbReference>
<feature type="compositionally biased region" description="Basic and acidic residues" evidence="5">
    <location>
        <begin position="125"/>
        <end position="152"/>
    </location>
</feature>
<evidence type="ECO:0000313" key="7">
    <source>
        <dbReference type="Proteomes" id="UP000324632"/>
    </source>
</evidence>
<organism evidence="6 7">
    <name type="scientific">Triplophysa tibetana</name>
    <dbReference type="NCBI Taxonomy" id="1572043"/>
    <lineage>
        <taxon>Eukaryota</taxon>
        <taxon>Metazoa</taxon>
        <taxon>Chordata</taxon>
        <taxon>Craniata</taxon>
        <taxon>Vertebrata</taxon>
        <taxon>Euteleostomi</taxon>
        <taxon>Actinopterygii</taxon>
        <taxon>Neopterygii</taxon>
        <taxon>Teleostei</taxon>
        <taxon>Ostariophysi</taxon>
        <taxon>Cypriniformes</taxon>
        <taxon>Nemacheilidae</taxon>
        <taxon>Triplophysa</taxon>
    </lineage>
</organism>
<feature type="region of interest" description="Disordered" evidence="5">
    <location>
        <begin position="90"/>
        <end position="167"/>
    </location>
</feature>
<feature type="compositionally biased region" description="Basic and acidic residues" evidence="5">
    <location>
        <begin position="93"/>
        <end position="103"/>
    </location>
</feature>
<reference evidence="6 7" key="1">
    <citation type="journal article" date="2019" name="Mol. Ecol. Resour.">
        <title>Chromosome-level genome assembly of Triplophysa tibetana, a fish adapted to the harsh high-altitude environment of the Tibetan Plateau.</title>
        <authorList>
            <person name="Yang X."/>
            <person name="Liu H."/>
            <person name="Ma Z."/>
            <person name="Zou Y."/>
            <person name="Zou M."/>
            <person name="Mao Y."/>
            <person name="Li X."/>
            <person name="Wang H."/>
            <person name="Chen T."/>
            <person name="Wang W."/>
            <person name="Yang R."/>
        </authorList>
    </citation>
    <scope>NUCLEOTIDE SEQUENCE [LARGE SCALE GENOMIC DNA]</scope>
    <source>
        <strain evidence="6">TTIB1903HZAU</strain>
        <tissue evidence="6">Muscle</tissue>
    </source>
</reference>